<feature type="domain" description="D-glutamate N-acetyltransferase-like C-terminal" evidence="1">
    <location>
        <begin position="183"/>
        <end position="347"/>
    </location>
</feature>
<dbReference type="eggNOG" id="COG3367">
    <property type="taxonomic scope" value="Bacteria"/>
</dbReference>
<reference evidence="3 4" key="1">
    <citation type="journal article" date="2009" name="Biosci. Biotechnol. Biochem.">
        <title>WeGAS: a web-based microbial genome annotation system.</title>
        <authorList>
            <person name="Lee D."/>
            <person name="Seo H."/>
            <person name="Park C."/>
            <person name="Park K."/>
        </authorList>
    </citation>
    <scope>NUCLEOTIDE SEQUENCE [LARGE SCALE GENOMIC DNA]</scope>
    <source>
        <strain evidence="4">ATCC 49049 / DSM 4359 / NBRC 107923 / NS-E</strain>
    </source>
</reference>
<proteinExistence type="predicted"/>
<dbReference type="InterPro" id="IPR011669">
    <property type="entry name" value="DgcN-like"/>
</dbReference>
<dbReference type="InterPro" id="IPR035086">
    <property type="entry name" value="DgcN-like_C"/>
</dbReference>
<dbReference type="Proteomes" id="UP000000445">
    <property type="component" value="Chromosome"/>
</dbReference>
<evidence type="ECO:0000313" key="4">
    <source>
        <dbReference type="Proteomes" id="UP000000445"/>
    </source>
</evidence>
<name>B9KAH5_THENN</name>
<dbReference type="Gene3D" id="3.40.50.720">
    <property type="entry name" value="NAD(P)-binding Rossmann-like Domain"/>
    <property type="match status" value="1"/>
</dbReference>
<dbReference type="HOGENOM" id="CLU_059741_0_0_0"/>
<dbReference type="Pfam" id="PF07755">
    <property type="entry name" value="DUF1611"/>
    <property type="match status" value="1"/>
</dbReference>
<sequence length="374" mass="41271">MDLRRTGRCPRKSRQRSLSSMKIPPMIEFQKNGGKTMNLWKLYQPGTPAAIIAWGQLGTPHAKTTYGLLRHSRLFKPVCVVAEHEGKKASDFVQPVRFDVPVVSSIEKIKEFGTKVVIVGVSNPGGYLEEKIAQLVKDALSNGFDVISGLHFKISQQTEFLKLAQESGAKIVDVRVPPADLRVFSGDVYRKGIKVAGVFGTDCVVGKRTTAVQLWERALQKGIKAAFMATGQTGILIGADAGYVVDAIPADFVSGVVEKTILELEKIGKEIVFVEGQGALRHPAYGQVTLGLLYGCNPDVVFLVHDPSRKHFESFPKIPKKPDFEEERRLIETLSDAKVIGGVCLNGTFETSLPVYNPFYPEDLDEMLKRVVEW</sequence>
<dbReference type="Pfam" id="PF17396">
    <property type="entry name" value="DUF1611_N"/>
    <property type="match status" value="1"/>
</dbReference>
<dbReference type="InterPro" id="IPR035402">
    <property type="entry name" value="DgcN-like_N"/>
</dbReference>
<protein>
    <recommendedName>
        <fullName evidence="5">DUF1611 domain-containing protein</fullName>
    </recommendedName>
</protein>
<keyword evidence="4" id="KW-1185">Reference proteome</keyword>
<dbReference type="PANTHER" id="PTHR40690">
    <property type="entry name" value="GLL3100 PROTEIN"/>
    <property type="match status" value="1"/>
</dbReference>
<dbReference type="AlphaFoldDB" id="B9KAH5"/>
<dbReference type="SUPFAM" id="SSF52540">
    <property type="entry name" value="P-loop containing nucleoside triphosphate hydrolases"/>
    <property type="match status" value="1"/>
</dbReference>
<dbReference type="STRING" id="309803.CTN_1782"/>
<dbReference type="Gene3D" id="3.40.50.300">
    <property type="entry name" value="P-loop containing nucleotide triphosphate hydrolases"/>
    <property type="match status" value="1"/>
</dbReference>
<evidence type="ECO:0000313" key="3">
    <source>
        <dbReference type="EMBL" id="ACM23959.1"/>
    </source>
</evidence>
<evidence type="ECO:0000259" key="2">
    <source>
        <dbReference type="Pfam" id="PF17396"/>
    </source>
</evidence>
<dbReference type="PIRSF" id="PIRSF026760">
    <property type="entry name" value="UCP026760"/>
    <property type="match status" value="1"/>
</dbReference>
<dbReference type="InterPro" id="IPR027417">
    <property type="entry name" value="P-loop_NTPase"/>
</dbReference>
<evidence type="ECO:0000259" key="1">
    <source>
        <dbReference type="Pfam" id="PF07755"/>
    </source>
</evidence>
<gene>
    <name evidence="3" type="ordered locus">CTN_1782</name>
</gene>
<dbReference type="PANTHER" id="PTHR40690:SF1">
    <property type="entry name" value="DUF1611 DOMAIN-CONTAINING PROTEIN"/>
    <property type="match status" value="1"/>
</dbReference>
<accession>B9KAH5</accession>
<dbReference type="KEGG" id="tna:CTN_1782"/>
<dbReference type="EMBL" id="CP000916">
    <property type="protein sequence ID" value="ACM23959.1"/>
    <property type="molecule type" value="Genomic_DNA"/>
</dbReference>
<organism evidence="3 4">
    <name type="scientific">Thermotoga neapolitana (strain ATCC 49049 / DSM 4359 / NBRC 107923 / NS-E)</name>
    <dbReference type="NCBI Taxonomy" id="309803"/>
    <lineage>
        <taxon>Bacteria</taxon>
        <taxon>Thermotogati</taxon>
        <taxon>Thermotogota</taxon>
        <taxon>Thermotogae</taxon>
        <taxon>Thermotogales</taxon>
        <taxon>Thermotogaceae</taxon>
        <taxon>Thermotoga</taxon>
    </lineage>
</organism>
<evidence type="ECO:0008006" key="5">
    <source>
        <dbReference type="Google" id="ProtNLM"/>
    </source>
</evidence>
<feature type="domain" description="D-glutamate N-acetyltransferase-like N-terminal" evidence="2">
    <location>
        <begin position="83"/>
        <end position="177"/>
    </location>
</feature>